<proteinExistence type="inferred from homology"/>
<organism evidence="5">
    <name type="scientific">Diabrotica virgifera virgifera</name>
    <name type="common">western corn rootworm</name>
    <dbReference type="NCBI Taxonomy" id="50390"/>
    <lineage>
        <taxon>Eukaryota</taxon>
        <taxon>Metazoa</taxon>
        <taxon>Ecdysozoa</taxon>
        <taxon>Arthropoda</taxon>
        <taxon>Hexapoda</taxon>
        <taxon>Insecta</taxon>
        <taxon>Pterygota</taxon>
        <taxon>Neoptera</taxon>
        <taxon>Endopterygota</taxon>
        <taxon>Coleoptera</taxon>
        <taxon>Polyphaga</taxon>
        <taxon>Cucujiformia</taxon>
        <taxon>Chrysomeloidea</taxon>
        <taxon>Chrysomelidae</taxon>
        <taxon>Galerucinae</taxon>
        <taxon>Diabroticina</taxon>
        <taxon>Diabroticites</taxon>
        <taxon>Diabrotica</taxon>
    </lineage>
</organism>
<dbReference type="PIRSF" id="PIRSF000137">
    <property type="entry name" value="Alcohol_oxidase"/>
    <property type="match status" value="1"/>
</dbReference>
<dbReference type="GO" id="GO:0016614">
    <property type="term" value="F:oxidoreductase activity, acting on CH-OH group of donors"/>
    <property type="evidence" value="ECO:0007669"/>
    <property type="project" value="InterPro"/>
</dbReference>
<evidence type="ECO:0000256" key="3">
    <source>
        <dbReference type="SAM" id="MobiDB-lite"/>
    </source>
</evidence>
<name>A0A6P7F6C9_DIAVI</name>
<feature type="domain" description="Glucose-methanol-choline oxidoreductase N-terminal" evidence="4">
    <location>
        <begin position="316"/>
        <end position="330"/>
    </location>
</feature>
<feature type="compositionally biased region" description="Basic residues" evidence="3">
    <location>
        <begin position="670"/>
        <end position="685"/>
    </location>
</feature>
<dbReference type="PROSITE" id="PS00624">
    <property type="entry name" value="GMC_OXRED_2"/>
    <property type="match status" value="1"/>
</dbReference>
<feature type="region of interest" description="Disordered" evidence="3">
    <location>
        <begin position="660"/>
        <end position="685"/>
    </location>
</feature>
<dbReference type="GO" id="GO:0050660">
    <property type="term" value="F:flavin adenine dinucleotide binding"/>
    <property type="evidence" value="ECO:0007669"/>
    <property type="project" value="InterPro"/>
</dbReference>
<dbReference type="PANTHER" id="PTHR11552">
    <property type="entry name" value="GLUCOSE-METHANOL-CHOLINE GMC OXIDOREDUCTASE"/>
    <property type="match status" value="1"/>
</dbReference>
<dbReference type="InParanoid" id="A0A6P7F6C9"/>
<dbReference type="InterPro" id="IPR036188">
    <property type="entry name" value="FAD/NAD-bd_sf"/>
</dbReference>
<keyword evidence="2" id="KW-0274">FAD</keyword>
<dbReference type="SUPFAM" id="SSF51905">
    <property type="entry name" value="FAD/NAD(P)-binding domain"/>
    <property type="match status" value="1"/>
</dbReference>
<protein>
    <submittedName>
        <fullName evidence="5">Glucose dehydrogenase [FAD, quinone]-like</fullName>
    </submittedName>
</protein>
<feature type="binding site" evidence="2">
    <location>
        <position position="138"/>
    </location>
    <ligand>
        <name>FAD</name>
        <dbReference type="ChEBI" id="CHEBI:57692"/>
    </ligand>
</feature>
<dbReference type="Pfam" id="PF00732">
    <property type="entry name" value="GMC_oxred_N"/>
    <property type="match status" value="1"/>
</dbReference>
<evidence type="ECO:0000259" key="4">
    <source>
        <dbReference type="PROSITE" id="PS00624"/>
    </source>
</evidence>
<keyword evidence="2" id="KW-0285">Flavoprotein</keyword>
<dbReference type="InterPro" id="IPR012132">
    <property type="entry name" value="GMC_OxRdtase"/>
</dbReference>
<dbReference type="Pfam" id="PF05199">
    <property type="entry name" value="GMC_oxred_C"/>
    <property type="match status" value="1"/>
</dbReference>
<dbReference type="InterPro" id="IPR007867">
    <property type="entry name" value="GMC_OxRtase_C"/>
</dbReference>
<dbReference type="Gene3D" id="3.30.560.10">
    <property type="entry name" value="Glucose Oxidase, domain 3"/>
    <property type="match status" value="1"/>
</dbReference>
<dbReference type="Gene3D" id="3.50.50.60">
    <property type="entry name" value="FAD/NAD(P)-binding domain"/>
    <property type="match status" value="1"/>
</dbReference>
<dbReference type="AlphaFoldDB" id="A0A6P7F6C9"/>
<evidence type="ECO:0000313" key="5">
    <source>
        <dbReference type="RefSeq" id="XP_028130392.1"/>
    </source>
</evidence>
<sequence>MECGCANNFLGPSLDQTCGGSIFLFMTLLDTFIRNACDISEACERVIPRRRPDHEYDFVVIGGGSGGATAAGKLTQVPGWKVLLIEAGNDEPPGSQVPSMVVSYHGNKYVDWKYKTEPEKVACQGYPEKRCSWPRGKVLGGCSVINGMMYTRGTPKDYDSWAAAGNEGWSYRDVLPVFKRFEDNKEIGTLVEAEYHGTGGPLTTSRFNDQPELAYDILTAAKQSGQKVNKDLNGRDPSGFAIAQSNTRNGVRLSSARAYIRPQRYNTNLHVMLNSTVTKINLRKDGKQKIVDTVEFVYEDKKYTVKVKSEVVLAAGAINSPQILLLSGIGPKADLDKVGIQQVHDLPGVGKNLKNHVTFYITYLLKKQKDFVDLDWATAMNYIVNKKGPMSSTGMSQVTARINSKYADPSGENPDLQIFFAGYLAKCAKTGEVRALEDPEKPDHPKTLTMSPVTLHPKSRGHVTLKSKNPLDAPLMVANYLSEPEDVQVLVDGIRVIQKLMNTTVMKQKYLPELIKEDYGECNKKYKYDSDDFWQCAIRYYTGPENHQACSLKMGPLSDPMAVVDNRLMVHGIDGIRVMDASAMPILVSGNTHATIVMMAERGVDFIKDRWKPQQIGNRFGNNFPISGNNYPVQNQNPPDNNGINHVDIGDRFWDNHPSWNPNSGGVKGHSLHHYHGVKNGVKSR</sequence>
<gene>
    <name evidence="5" type="primary">LOC114326282</name>
</gene>
<dbReference type="InterPro" id="IPR000172">
    <property type="entry name" value="GMC_OxRdtase_N"/>
</dbReference>
<comment type="cofactor">
    <cofactor evidence="2">
        <name>FAD</name>
        <dbReference type="ChEBI" id="CHEBI:57692"/>
    </cofactor>
</comment>
<dbReference type="PANTHER" id="PTHR11552:SF217">
    <property type="entry name" value="GLUCOSE DEHYDROGENASE [FAD, QUINONE]"/>
    <property type="match status" value="1"/>
</dbReference>
<dbReference type="KEGG" id="dvv:114326282"/>
<reference evidence="5" key="1">
    <citation type="submission" date="2025-08" db="UniProtKB">
        <authorList>
            <consortium name="RefSeq"/>
        </authorList>
    </citation>
    <scope>IDENTIFICATION</scope>
    <source>
        <tissue evidence="5">Whole insect</tissue>
    </source>
</reference>
<dbReference type="RefSeq" id="XP_028130392.1">
    <property type="nucleotide sequence ID" value="XM_028274591.1"/>
</dbReference>
<accession>A0A6P7F6C9</accession>
<evidence type="ECO:0000256" key="2">
    <source>
        <dbReference type="PIRSR" id="PIRSR000137-2"/>
    </source>
</evidence>
<comment type="similarity">
    <text evidence="1">Belongs to the GMC oxidoreductase family.</text>
</comment>
<dbReference type="OrthoDB" id="269227at2759"/>
<feature type="binding site" evidence="2">
    <location>
        <position position="277"/>
    </location>
    <ligand>
        <name>FAD</name>
        <dbReference type="ChEBI" id="CHEBI:57692"/>
    </ligand>
</feature>
<evidence type="ECO:0000256" key="1">
    <source>
        <dbReference type="ARBA" id="ARBA00010790"/>
    </source>
</evidence>
<dbReference type="SUPFAM" id="SSF54373">
    <property type="entry name" value="FAD-linked reductases, C-terminal domain"/>
    <property type="match status" value="1"/>
</dbReference>